<gene>
    <name evidence="9" type="ORF">Vau01_120250</name>
</gene>
<evidence type="ECO:0000256" key="2">
    <source>
        <dbReference type="ARBA" id="ARBA00006162"/>
    </source>
</evidence>
<evidence type="ECO:0000259" key="8">
    <source>
        <dbReference type="Pfam" id="PF19053"/>
    </source>
</evidence>
<feature type="transmembrane region" description="Helical" evidence="7">
    <location>
        <begin position="373"/>
        <end position="394"/>
    </location>
</feature>
<keyword evidence="4 7" id="KW-0812">Transmembrane</keyword>
<organism evidence="9 10">
    <name type="scientific">Virgisporangium aurantiacum</name>
    <dbReference type="NCBI Taxonomy" id="175570"/>
    <lineage>
        <taxon>Bacteria</taxon>
        <taxon>Bacillati</taxon>
        <taxon>Actinomycetota</taxon>
        <taxon>Actinomycetes</taxon>
        <taxon>Micromonosporales</taxon>
        <taxon>Micromonosporaceae</taxon>
        <taxon>Virgisporangium</taxon>
    </lineage>
</organism>
<dbReference type="AlphaFoldDB" id="A0A8J4E7P0"/>
<feature type="transmembrane region" description="Helical" evidence="7">
    <location>
        <begin position="99"/>
        <end position="118"/>
    </location>
</feature>
<feature type="transmembrane region" description="Helical" evidence="7">
    <location>
        <begin position="414"/>
        <end position="434"/>
    </location>
</feature>
<feature type="transmembrane region" description="Helical" evidence="7">
    <location>
        <begin position="211"/>
        <end position="232"/>
    </location>
</feature>
<comment type="subcellular location">
    <subcellularLocation>
        <location evidence="1">Cell membrane</location>
        <topology evidence="1">Multi-pass membrane protein</topology>
    </subcellularLocation>
</comment>
<keyword evidence="10" id="KW-1185">Reference proteome</keyword>
<feature type="transmembrane region" description="Helical" evidence="7">
    <location>
        <begin position="238"/>
        <end position="257"/>
    </location>
</feature>
<feature type="transmembrane region" description="Helical" evidence="7">
    <location>
        <begin position="350"/>
        <end position="367"/>
    </location>
</feature>
<dbReference type="Gene3D" id="3.10.20.90">
    <property type="entry name" value="Phosphatidylinositol 3-kinase Catalytic Subunit, Chain A, domain 1"/>
    <property type="match status" value="1"/>
</dbReference>
<evidence type="ECO:0000256" key="3">
    <source>
        <dbReference type="ARBA" id="ARBA00022475"/>
    </source>
</evidence>
<evidence type="ECO:0000256" key="1">
    <source>
        <dbReference type="ARBA" id="ARBA00004651"/>
    </source>
</evidence>
<dbReference type="PIRSF" id="PIRSF017804">
    <property type="entry name" value="Secretion_EccD1"/>
    <property type="match status" value="1"/>
</dbReference>
<evidence type="ECO:0000313" key="10">
    <source>
        <dbReference type="Proteomes" id="UP000612585"/>
    </source>
</evidence>
<feature type="transmembrane region" description="Helical" evidence="7">
    <location>
        <begin position="124"/>
        <end position="143"/>
    </location>
</feature>
<protein>
    <submittedName>
        <fullName evidence="9">Type VII secretion integral membrane protein EccD</fullName>
    </submittedName>
</protein>
<evidence type="ECO:0000313" key="9">
    <source>
        <dbReference type="EMBL" id="GIJ64509.1"/>
    </source>
</evidence>
<keyword evidence="5 7" id="KW-1133">Transmembrane helix</keyword>
<dbReference type="Pfam" id="PF19053">
    <property type="entry name" value="EccD"/>
    <property type="match status" value="1"/>
</dbReference>
<dbReference type="InterPro" id="IPR024962">
    <property type="entry name" value="YukD-like"/>
</dbReference>
<comment type="similarity">
    <text evidence="2">Belongs to the EccD/Snm4 family.</text>
</comment>
<proteinExistence type="inferred from homology"/>
<evidence type="ECO:0000256" key="6">
    <source>
        <dbReference type="ARBA" id="ARBA00023136"/>
    </source>
</evidence>
<feature type="transmembrane region" description="Helical" evidence="7">
    <location>
        <begin position="321"/>
        <end position="338"/>
    </location>
</feature>
<keyword evidence="3" id="KW-1003">Cell membrane</keyword>
<dbReference type="NCBIfam" id="TIGR03920">
    <property type="entry name" value="T7SS_EccD"/>
    <property type="match status" value="1"/>
</dbReference>
<dbReference type="GO" id="GO:0005886">
    <property type="term" value="C:plasma membrane"/>
    <property type="evidence" value="ECO:0007669"/>
    <property type="project" value="UniProtKB-SubCell"/>
</dbReference>
<dbReference type="InterPro" id="IPR044049">
    <property type="entry name" value="EccD_transm"/>
</dbReference>
<accession>A0A8J4E7P0</accession>
<dbReference type="Proteomes" id="UP000612585">
    <property type="component" value="Unassembled WGS sequence"/>
</dbReference>
<dbReference type="InterPro" id="IPR006707">
    <property type="entry name" value="T7SS_EccD"/>
</dbReference>
<comment type="caution">
    <text evidence="9">The sequence shown here is derived from an EMBL/GenBank/DDBJ whole genome shotgun (WGS) entry which is preliminary data.</text>
</comment>
<keyword evidence="6 7" id="KW-0472">Membrane</keyword>
<sequence>MAELMPALLQHLGVDSQGASSAETGNSGSVGWGIRRSDGTRLTTDQSLAAQDVRDGEVLYLVSLDEDWPEPDYDDLVLAVADGTERLGSQWYGPFTRRTGLLAGGAVLLLGLPLLFLAGPPWRVPAIGALGIAVVILLGGAVLSRALGDAGAGGAIGALAMPYAVAGGLLVLLGDEPLRRLAAPHVLVASVALLLAAVTGFVAIADRLWLFVAGTLIALCGAVGAVLCLAGLDPAGSAAVVVAAAAAVAPMSTVLSVRMSRLPMPDLPQTTQDLLRDHPLPPRERVFAAVARAEDFYAGTLLGVGVVSLACIAVLALDGGLAAPLLAATVSLLALLRARSLDRPRQRVPLLATGVLGVVTVIVGVSARQDRAVLPAVVLLGLLPAALVAVGAGLRYARRRPGPQLGRLADWSEFLLGAAVVPLVVAATGLFAYVRGLGG</sequence>
<feature type="transmembrane region" description="Helical" evidence="7">
    <location>
        <begin position="296"/>
        <end position="315"/>
    </location>
</feature>
<dbReference type="Pfam" id="PF08817">
    <property type="entry name" value="YukD"/>
    <property type="match status" value="1"/>
</dbReference>
<feature type="transmembrane region" description="Helical" evidence="7">
    <location>
        <begin position="186"/>
        <end position="204"/>
    </location>
</feature>
<evidence type="ECO:0000256" key="5">
    <source>
        <dbReference type="ARBA" id="ARBA00022989"/>
    </source>
</evidence>
<evidence type="ECO:0000256" key="4">
    <source>
        <dbReference type="ARBA" id="ARBA00022692"/>
    </source>
</evidence>
<name>A0A8J4E7P0_9ACTN</name>
<dbReference type="EMBL" id="BOPG01000119">
    <property type="protein sequence ID" value="GIJ64509.1"/>
    <property type="molecule type" value="Genomic_DNA"/>
</dbReference>
<reference evidence="9" key="1">
    <citation type="submission" date="2021-01" db="EMBL/GenBank/DDBJ databases">
        <title>Whole genome shotgun sequence of Virgisporangium aurantiacum NBRC 16421.</title>
        <authorList>
            <person name="Komaki H."/>
            <person name="Tamura T."/>
        </authorList>
    </citation>
    <scope>NUCLEOTIDE SEQUENCE</scope>
    <source>
        <strain evidence="9">NBRC 16421</strain>
    </source>
</reference>
<evidence type="ECO:0000256" key="7">
    <source>
        <dbReference type="SAM" id="Phobius"/>
    </source>
</evidence>
<feature type="domain" description="EccD-like transmembrane" evidence="8">
    <location>
        <begin position="96"/>
        <end position="437"/>
    </location>
</feature>
<feature type="transmembrane region" description="Helical" evidence="7">
    <location>
        <begin position="155"/>
        <end position="174"/>
    </location>
</feature>